<evidence type="ECO:0000256" key="2">
    <source>
        <dbReference type="ARBA" id="ARBA00010868"/>
    </source>
</evidence>
<comment type="function">
    <text evidence="7">Monokine with inflammatory and chemokinetic properties. Binds to CCR1, CCR4 and CCR5. One of the major HIV-suppressive factors produced by CD8+ T-cells. Recombinant MIP-1-alpha induces a dose-dependent inhibition of different strains of HIV-1, HIV-2, and simian immunodeficiency virus (SIV).</text>
</comment>
<reference evidence="11" key="2">
    <citation type="submission" date="2025-09" db="UniProtKB">
        <authorList>
            <consortium name="Ensembl"/>
        </authorList>
    </citation>
    <scope>IDENTIFICATION</scope>
</reference>
<evidence type="ECO:0000313" key="11">
    <source>
        <dbReference type="Ensembl" id="ENSPTXP00000020786.1"/>
    </source>
</evidence>
<feature type="chain" id="PRO_5025708626" description="C-C motif chemokine" evidence="9">
    <location>
        <begin position="20"/>
        <end position="86"/>
    </location>
</feature>
<dbReference type="InterPro" id="IPR001811">
    <property type="entry name" value="Chemokine_IL8-like_dom"/>
</dbReference>
<dbReference type="OMA" id="HTPPTCC"/>
<evidence type="ECO:0000256" key="7">
    <source>
        <dbReference type="ARBA" id="ARBA00044740"/>
    </source>
</evidence>
<dbReference type="FunFam" id="2.40.50.40:FF:000002">
    <property type="entry name" value="C-C motif chemokine"/>
    <property type="match status" value="1"/>
</dbReference>
<dbReference type="InterPro" id="IPR039809">
    <property type="entry name" value="Chemokine_b/g/d"/>
</dbReference>
<accession>A0A670ZFN1</accession>
<dbReference type="Ensembl" id="ENSPTXT00000021423.1">
    <property type="protein sequence ID" value="ENSPTXP00000020786.1"/>
    <property type="gene ID" value="ENSPTXG00000014382.1"/>
</dbReference>
<dbReference type="InterPro" id="IPR000827">
    <property type="entry name" value="Chemokine_CC_CS"/>
</dbReference>
<dbReference type="PANTHER" id="PTHR12015">
    <property type="entry name" value="SMALL INDUCIBLE CYTOKINE A"/>
    <property type="match status" value="1"/>
</dbReference>
<keyword evidence="5 9" id="KW-0732">Signal</keyword>
<sequence>YWINMASFLFLIFTGRMEGRKGNSANSCCLRYVKKPLPQRILKSFEHTHFSCKKPGIIFITKKDRRICANPNEQWVQDRMKYLSEI</sequence>
<comment type="subunit">
    <text evidence="8">Self-associates. Also heterodimer of MIP-1-alpha(4-69) and MIP-1-beta(3-69). Interacts with CCR1.</text>
</comment>
<dbReference type="GO" id="GO:0005615">
    <property type="term" value="C:extracellular space"/>
    <property type="evidence" value="ECO:0007669"/>
    <property type="project" value="UniProtKB-KW"/>
</dbReference>
<dbReference type="PANTHER" id="PTHR12015:SF183">
    <property type="entry name" value="C-C MOTIF CHEMOKINE 3"/>
    <property type="match status" value="1"/>
</dbReference>
<evidence type="ECO:0000313" key="12">
    <source>
        <dbReference type="Proteomes" id="UP000472273"/>
    </source>
</evidence>
<keyword evidence="3 9" id="KW-0202">Cytokine</keyword>
<proteinExistence type="inferred from homology"/>
<dbReference type="PROSITE" id="PS00472">
    <property type="entry name" value="SMALL_CYTOKINES_CC"/>
    <property type="match status" value="1"/>
</dbReference>
<evidence type="ECO:0000256" key="1">
    <source>
        <dbReference type="ARBA" id="ARBA00004613"/>
    </source>
</evidence>
<dbReference type="Gene3D" id="2.40.50.40">
    <property type="match status" value="1"/>
</dbReference>
<feature type="domain" description="Chemokine interleukin-8-like" evidence="10">
    <location>
        <begin position="25"/>
        <end position="83"/>
    </location>
</feature>
<protein>
    <recommendedName>
        <fullName evidence="9">C-C motif chemokine</fullName>
    </recommendedName>
</protein>
<dbReference type="Pfam" id="PF00048">
    <property type="entry name" value="IL8"/>
    <property type="match status" value="1"/>
</dbReference>
<evidence type="ECO:0000256" key="6">
    <source>
        <dbReference type="ARBA" id="ARBA00023157"/>
    </source>
</evidence>
<dbReference type="InterPro" id="IPR036048">
    <property type="entry name" value="Interleukin_8-like_sf"/>
</dbReference>
<dbReference type="SUPFAM" id="SSF54117">
    <property type="entry name" value="Interleukin 8-like chemokines"/>
    <property type="match status" value="1"/>
</dbReference>
<evidence type="ECO:0000256" key="3">
    <source>
        <dbReference type="ARBA" id="ARBA00022514"/>
    </source>
</evidence>
<organism evidence="11 12">
    <name type="scientific">Pseudonaja textilis</name>
    <name type="common">Eastern brown snake</name>
    <dbReference type="NCBI Taxonomy" id="8673"/>
    <lineage>
        <taxon>Eukaryota</taxon>
        <taxon>Metazoa</taxon>
        <taxon>Chordata</taxon>
        <taxon>Craniata</taxon>
        <taxon>Vertebrata</taxon>
        <taxon>Euteleostomi</taxon>
        <taxon>Lepidosauria</taxon>
        <taxon>Squamata</taxon>
        <taxon>Bifurcata</taxon>
        <taxon>Unidentata</taxon>
        <taxon>Episquamata</taxon>
        <taxon>Toxicofera</taxon>
        <taxon>Serpentes</taxon>
        <taxon>Colubroidea</taxon>
        <taxon>Elapidae</taxon>
        <taxon>Hydrophiinae</taxon>
        <taxon>Pseudonaja</taxon>
    </lineage>
</organism>
<reference evidence="11" key="1">
    <citation type="submission" date="2025-08" db="UniProtKB">
        <authorList>
            <consortium name="Ensembl"/>
        </authorList>
    </citation>
    <scope>IDENTIFICATION</scope>
</reference>
<feature type="signal peptide" evidence="9">
    <location>
        <begin position="1"/>
        <end position="19"/>
    </location>
</feature>
<evidence type="ECO:0000259" key="10">
    <source>
        <dbReference type="SMART" id="SM00199"/>
    </source>
</evidence>
<dbReference type="Proteomes" id="UP000472273">
    <property type="component" value="Unplaced"/>
</dbReference>
<dbReference type="GO" id="GO:0008009">
    <property type="term" value="F:chemokine activity"/>
    <property type="evidence" value="ECO:0007669"/>
    <property type="project" value="InterPro"/>
</dbReference>
<name>A0A670ZFN1_PSETE</name>
<dbReference type="GO" id="GO:0006955">
    <property type="term" value="P:immune response"/>
    <property type="evidence" value="ECO:0007669"/>
    <property type="project" value="InterPro"/>
</dbReference>
<evidence type="ECO:0000256" key="4">
    <source>
        <dbReference type="ARBA" id="ARBA00022525"/>
    </source>
</evidence>
<dbReference type="AlphaFoldDB" id="A0A670ZFN1"/>
<comment type="similarity">
    <text evidence="2 9">Belongs to the intercrine beta (chemokine CC) family.</text>
</comment>
<dbReference type="GeneTree" id="ENSGT01040000240952"/>
<comment type="subcellular location">
    <subcellularLocation>
        <location evidence="1 9">Secreted</location>
    </subcellularLocation>
</comment>
<keyword evidence="9" id="KW-0145">Chemotaxis</keyword>
<dbReference type="SMART" id="SM00199">
    <property type="entry name" value="SCY"/>
    <property type="match status" value="1"/>
</dbReference>
<keyword evidence="4 9" id="KW-0964">Secreted</keyword>
<keyword evidence="12" id="KW-1185">Reference proteome</keyword>
<evidence type="ECO:0000256" key="8">
    <source>
        <dbReference type="ARBA" id="ARBA00046726"/>
    </source>
</evidence>
<evidence type="ECO:0000256" key="5">
    <source>
        <dbReference type="ARBA" id="ARBA00022729"/>
    </source>
</evidence>
<keyword evidence="6" id="KW-1015">Disulfide bond</keyword>
<evidence type="ECO:0000256" key="9">
    <source>
        <dbReference type="RuleBase" id="RU361150"/>
    </source>
</evidence>
<dbReference type="CDD" id="cd00272">
    <property type="entry name" value="Chemokine_CC"/>
    <property type="match status" value="1"/>
</dbReference>